<comment type="caution">
    <text evidence="3">The sequence shown here is derived from an EMBL/GenBank/DDBJ whole genome shotgun (WGS) entry which is preliminary data.</text>
</comment>
<dbReference type="PANTHER" id="PTHR22803">
    <property type="entry name" value="MANNOSE, PHOSPHOLIPASE, LECTIN RECEPTOR RELATED"/>
    <property type="match status" value="1"/>
</dbReference>
<name>A0A8S1BRR5_9INSE</name>
<evidence type="ECO:0000259" key="2">
    <source>
        <dbReference type="PROSITE" id="PS50041"/>
    </source>
</evidence>
<dbReference type="AlphaFoldDB" id="A0A8S1BRR5"/>
<feature type="coiled-coil region" evidence="1">
    <location>
        <begin position="24"/>
        <end position="62"/>
    </location>
</feature>
<organism evidence="3 4">
    <name type="scientific">Cloeon dipterum</name>
    <dbReference type="NCBI Taxonomy" id="197152"/>
    <lineage>
        <taxon>Eukaryota</taxon>
        <taxon>Metazoa</taxon>
        <taxon>Ecdysozoa</taxon>
        <taxon>Arthropoda</taxon>
        <taxon>Hexapoda</taxon>
        <taxon>Insecta</taxon>
        <taxon>Pterygota</taxon>
        <taxon>Palaeoptera</taxon>
        <taxon>Ephemeroptera</taxon>
        <taxon>Pisciforma</taxon>
        <taxon>Baetidae</taxon>
        <taxon>Cloeon</taxon>
    </lineage>
</organism>
<evidence type="ECO:0000313" key="4">
    <source>
        <dbReference type="Proteomes" id="UP000494165"/>
    </source>
</evidence>
<evidence type="ECO:0000313" key="3">
    <source>
        <dbReference type="EMBL" id="CAB3359798.1"/>
    </source>
</evidence>
<dbReference type="Pfam" id="PF00059">
    <property type="entry name" value="Lectin_C"/>
    <property type="match status" value="1"/>
</dbReference>
<dbReference type="InterPro" id="IPR001304">
    <property type="entry name" value="C-type_lectin-like"/>
</dbReference>
<accession>A0A8S1BRR5</accession>
<dbReference type="Gene3D" id="3.10.100.10">
    <property type="entry name" value="Mannose-Binding Protein A, subunit A"/>
    <property type="match status" value="1"/>
</dbReference>
<dbReference type="Proteomes" id="UP000494165">
    <property type="component" value="Unassembled WGS sequence"/>
</dbReference>
<proteinExistence type="predicted"/>
<keyword evidence="4" id="KW-1185">Reference proteome</keyword>
<gene>
    <name evidence="3" type="ORF">CLODIP_2_CD07891</name>
</gene>
<dbReference type="CDD" id="cd00037">
    <property type="entry name" value="CLECT"/>
    <property type="match status" value="1"/>
</dbReference>
<dbReference type="EMBL" id="CADEPI010000002">
    <property type="protein sequence ID" value="CAB3359798.1"/>
    <property type="molecule type" value="Genomic_DNA"/>
</dbReference>
<keyword evidence="1" id="KW-0175">Coiled coil</keyword>
<reference evidence="3 4" key="1">
    <citation type="submission" date="2020-04" db="EMBL/GenBank/DDBJ databases">
        <authorList>
            <person name="Alioto T."/>
            <person name="Alioto T."/>
            <person name="Gomez Garrido J."/>
        </authorList>
    </citation>
    <scope>NUCLEOTIDE SEQUENCE [LARGE SCALE GENOMIC DNA]</scope>
</reference>
<feature type="domain" description="C-type lectin" evidence="2">
    <location>
        <begin position="103"/>
        <end position="228"/>
    </location>
</feature>
<sequence length="233" mass="27126">MHCKQDVSFVKASFKFCEKIIIERAKSEKKIRQCERTVKKLNKTLKTNRKQCSNQVKEEKDACDRGLIELQMVNQQFANLNSDCDKPCNLPKLGKPVEKLINISSGYYYVSKTFEKENWYLADFQCKLNGFKLASLETEEEHNEISKALNKEIDDFWISGTDLGSEGRFYWAANGKSVMNFADFEFGQPDNKDGKEHCLRLKKSRVQLMPVYRWDDSNCGCKFRYICEVITTD</sequence>
<dbReference type="InterPro" id="IPR050111">
    <property type="entry name" value="C-type_lectin/snaclec_domain"/>
</dbReference>
<dbReference type="SUPFAM" id="SSF56436">
    <property type="entry name" value="C-type lectin-like"/>
    <property type="match status" value="1"/>
</dbReference>
<dbReference type="InterPro" id="IPR016187">
    <property type="entry name" value="CTDL_fold"/>
</dbReference>
<protein>
    <recommendedName>
        <fullName evidence="2">C-type lectin domain-containing protein</fullName>
    </recommendedName>
</protein>
<dbReference type="OrthoDB" id="6340082at2759"/>
<dbReference type="PROSITE" id="PS50041">
    <property type="entry name" value="C_TYPE_LECTIN_2"/>
    <property type="match status" value="1"/>
</dbReference>
<evidence type="ECO:0000256" key="1">
    <source>
        <dbReference type="SAM" id="Coils"/>
    </source>
</evidence>
<dbReference type="SMART" id="SM00034">
    <property type="entry name" value="CLECT"/>
    <property type="match status" value="1"/>
</dbReference>
<dbReference type="InterPro" id="IPR016186">
    <property type="entry name" value="C-type_lectin-like/link_sf"/>
</dbReference>